<sequence>MIHTLNTQDPTWSCSLKKCTKCEERLPATAVYFNKNCQKRDGLTPRCKRCLNVQAKIYRENNKEKIKTTKQKIYERDKVRIISKVKKYRAENKEKIAEKKRVYHLQNIDRIKDQKKRYYKNHRKERSLYFSEYQRTRLKNDSAFRLKHNLRRRVHHALKGEIKSKKTLELIGCSVSYLKRHLEKQFKPGMSWDNYGEWHIDHIRPCATFDLSDPDQQKQCFHFTNLQPLWAAENLSKGSRWGRLQ</sequence>
<dbReference type="Proteomes" id="UP000027936">
    <property type="component" value="Unassembled WGS sequence"/>
</dbReference>
<comment type="caution">
    <text evidence="1">The sequence shown here is derived from an EMBL/GenBank/DDBJ whole genome shotgun (WGS) entry which is preliminary data.</text>
</comment>
<protein>
    <submittedName>
        <fullName evidence="1">Uncharacterized protein</fullName>
    </submittedName>
</protein>
<reference evidence="1 2" key="1">
    <citation type="submission" date="2014-04" db="EMBL/GenBank/DDBJ databases">
        <title>Draft genome sequence of Bacillus azotoformans MEV2011, a (co-) denitrifying strain unable to grow in the presence of oxygen.</title>
        <authorList>
            <person name="Nielsen M."/>
            <person name="Schreiber L."/>
            <person name="Finster K."/>
            <person name="Schramm A."/>
        </authorList>
    </citation>
    <scope>NUCLEOTIDE SEQUENCE [LARGE SCALE GENOMIC DNA]</scope>
    <source>
        <strain evidence="1 2">MEV2011</strain>
    </source>
</reference>
<evidence type="ECO:0000313" key="2">
    <source>
        <dbReference type="Proteomes" id="UP000027936"/>
    </source>
</evidence>
<dbReference type="RefSeq" id="WP_051678022.1">
    <property type="nucleotide sequence ID" value="NZ_JJRY01000001.1"/>
</dbReference>
<dbReference type="EMBL" id="JJRY01000001">
    <property type="protein sequence ID" value="KEF40445.1"/>
    <property type="molecule type" value="Genomic_DNA"/>
</dbReference>
<evidence type="ECO:0000313" key="1">
    <source>
        <dbReference type="EMBL" id="KEF40445.1"/>
    </source>
</evidence>
<dbReference type="OrthoDB" id="2732892at2"/>
<proteinExistence type="predicted"/>
<name>A0A072P4N2_SCHAZ</name>
<accession>A0A072P4N2</accession>
<organism evidence="1 2">
    <name type="scientific">Schinkia azotoformans MEV2011</name>
    <dbReference type="NCBI Taxonomy" id="1348973"/>
    <lineage>
        <taxon>Bacteria</taxon>
        <taxon>Bacillati</taxon>
        <taxon>Bacillota</taxon>
        <taxon>Bacilli</taxon>
        <taxon>Bacillales</taxon>
        <taxon>Bacillaceae</taxon>
        <taxon>Calidifontibacillus/Schinkia group</taxon>
        <taxon>Schinkia</taxon>
    </lineage>
</organism>
<dbReference type="PATRIC" id="fig|1348973.3.peg.459"/>
<dbReference type="AlphaFoldDB" id="A0A072P4N2"/>
<gene>
    <name evidence="1" type="ORF">M670_00471</name>
</gene>